<protein>
    <submittedName>
        <fullName evidence="1">F-box protein</fullName>
    </submittedName>
</protein>
<gene>
    <name evidence="1" type="ORF">LOK49_LG06G01224</name>
</gene>
<organism evidence="1 2">
    <name type="scientific">Camellia lanceoleosa</name>
    <dbReference type="NCBI Taxonomy" id="1840588"/>
    <lineage>
        <taxon>Eukaryota</taxon>
        <taxon>Viridiplantae</taxon>
        <taxon>Streptophyta</taxon>
        <taxon>Embryophyta</taxon>
        <taxon>Tracheophyta</taxon>
        <taxon>Spermatophyta</taxon>
        <taxon>Magnoliopsida</taxon>
        <taxon>eudicotyledons</taxon>
        <taxon>Gunneridae</taxon>
        <taxon>Pentapetalae</taxon>
        <taxon>asterids</taxon>
        <taxon>Ericales</taxon>
        <taxon>Theaceae</taxon>
        <taxon>Camellia</taxon>
    </lineage>
</organism>
<proteinExistence type="predicted"/>
<sequence length="157" mass="17883">MRVGVLRGCLTICDFATVKYQGSIWVMKDYGVKESWSKDIVIKGVIYDWDYSNCYEPIMILRSGQLLILVNGEALVLYDPKTRYHKNVKISGIRKRSDFHGIAHVPSLVSLRDVAKGENLKFFAVFAQARTIEILINFLGCGDCLQKFCELKVFLLP</sequence>
<evidence type="ECO:0000313" key="1">
    <source>
        <dbReference type="EMBL" id="KAI8012111.1"/>
    </source>
</evidence>
<evidence type="ECO:0000313" key="2">
    <source>
        <dbReference type="Proteomes" id="UP001060215"/>
    </source>
</evidence>
<comment type="caution">
    <text evidence="1">The sequence shown here is derived from an EMBL/GenBank/DDBJ whole genome shotgun (WGS) entry which is preliminary data.</text>
</comment>
<keyword evidence="2" id="KW-1185">Reference proteome</keyword>
<reference evidence="1 2" key="1">
    <citation type="journal article" date="2022" name="Plant J.">
        <title>Chromosome-level genome of Camellia lanceoleosa provides a valuable resource for understanding genome evolution and self-incompatibility.</title>
        <authorList>
            <person name="Gong W."/>
            <person name="Xiao S."/>
            <person name="Wang L."/>
            <person name="Liao Z."/>
            <person name="Chang Y."/>
            <person name="Mo W."/>
            <person name="Hu G."/>
            <person name="Li W."/>
            <person name="Zhao G."/>
            <person name="Zhu H."/>
            <person name="Hu X."/>
            <person name="Ji K."/>
            <person name="Xiang X."/>
            <person name="Song Q."/>
            <person name="Yuan D."/>
            <person name="Jin S."/>
            <person name="Zhang L."/>
        </authorList>
    </citation>
    <scope>NUCLEOTIDE SEQUENCE [LARGE SCALE GENOMIC DNA]</scope>
    <source>
        <strain evidence="1">SQ_2022a</strain>
    </source>
</reference>
<accession>A0ACC0HJ95</accession>
<dbReference type="Proteomes" id="UP001060215">
    <property type="component" value="Chromosome 5"/>
</dbReference>
<name>A0ACC0HJ95_9ERIC</name>
<dbReference type="EMBL" id="CM045762">
    <property type="protein sequence ID" value="KAI8012111.1"/>
    <property type="molecule type" value="Genomic_DNA"/>
</dbReference>